<evidence type="ECO:0000259" key="1">
    <source>
        <dbReference type="Pfam" id="PF04965"/>
    </source>
</evidence>
<dbReference type="Gene3D" id="3.10.450.40">
    <property type="match status" value="1"/>
</dbReference>
<dbReference type="InterPro" id="IPR007048">
    <property type="entry name" value="IraD/Gp25-like"/>
</dbReference>
<name>A0ABX7N5X1_9BACT</name>
<evidence type="ECO:0000313" key="3">
    <source>
        <dbReference type="Proteomes" id="UP000663090"/>
    </source>
</evidence>
<dbReference type="Proteomes" id="UP000663090">
    <property type="component" value="Chromosome"/>
</dbReference>
<organism evidence="2 3">
    <name type="scientific">Myxococcus landrumensis</name>
    <dbReference type="NCBI Taxonomy" id="2813577"/>
    <lineage>
        <taxon>Bacteria</taxon>
        <taxon>Pseudomonadati</taxon>
        <taxon>Myxococcota</taxon>
        <taxon>Myxococcia</taxon>
        <taxon>Myxococcales</taxon>
        <taxon>Cystobacterineae</taxon>
        <taxon>Myxococcaceae</taxon>
        <taxon>Myxococcus</taxon>
    </lineage>
</organism>
<dbReference type="RefSeq" id="WP_206715667.1">
    <property type="nucleotide sequence ID" value="NZ_CP071091.1"/>
</dbReference>
<sequence>MASDIPGGTYTSFLGTGWSFPPRFDKESGEVRMHSDEEDIEASLRILFGTTEGERFLQPRYGLDMHELLFEPMSTTLRTFLKDRVRTAILIHEPRIQLLSLDVSSPDPNEGTLQIALEYEVRATNSRFNLVFPFYRTDSNEVRGAAGASGR</sequence>
<gene>
    <name evidence="2" type="ORF">JY572_37010</name>
</gene>
<keyword evidence="3" id="KW-1185">Reference proteome</keyword>
<dbReference type="Pfam" id="PF04965">
    <property type="entry name" value="GPW_gp25"/>
    <property type="match status" value="1"/>
</dbReference>
<evidence type="ECO:0000313" key="2">
    <source>
        <dbReference type="EMBL" id="QSQ13866.1"/>
    </source>
</evidence>
<protein>
    <submittedName>
        <fullName evidence="2">GPW/gp25 family protein</fullName>
    </submittedName>
</protein>
<reference evidence="2 3" key="1">
    <citation type="submission" date="2021-02" db="EMBL/GenBank/DDBJ databases">
        <title>De Novo genome assembly of isolated myxobacteria.</title>
        <authorList>
            <person name="Stevens D.C."/>
        </authorList>
    </citation>
    <scope>NUCLEOTIDE SEQUENCE [LARGE SCALE GENOMIC DNA]</scope>
    <source>
        <strain evidence="2 3">SCHIC003</strain>
    </source>
</reference>
<feature type="domain" description="IraD/Gp25-like" evidence="1">
    <location>
        <begin position="35"/>
        <end position="125"/>
    </location>
</feature>
<proteinExistence type="predicted"/>
<accession>A0ABX7N5X1</accession>
<dbReference type="SUPFAM" id="SSF160719">
    <property type="entry name" value="gpW/gp25-like"/>
    <property type="match status" value="1"/>
</dbReference>
<dbReference type="EMBL" id="CP071091">
    <property type="protein sequence ID" value="QSQ13866.1"/>
    <property type="molecule type" value="Genomic_DNA"/>
</dbReference>